<dbReference type="EMBL" id="RBQC01000092">
    <property type="protein sequence ID" value="RMO87006.1"/>
    <property type="molecule type" value="Genomic_DNA"/>
</dbReference>
<dbReference type="AlphaFoldDB" id="A0A3M3YXJ4"/>
<dbReference type="InterPro" id="IPR009045">
    <property type="entry name" value="Zn_M74/Hedgehog-like"/>
</dbReference>
<evidence type="ECO:0000313" key="2">
    <source>
        <dbReference type="EMBL" id="RMO87006.1"/>
    </source>
</evidence>
<evidence type="ECO:0000259" key="1">
    <source>
        <dbReference type="Pfam" id="PF08291"/>
    </source>
</evidence>
<dbReference type="InterPro" id="IPR013230">
    <property type="entry name" value="Peptidase_M15A_C"/>
</dbReference>
<dbReference type="RefSeq" id="WP_122219240.1">
    <property type="nucleotide sequence ID" value="NZ_RBQC01000092.1"/>
</dbReference>
<feature type="domain" description="Peptidase M15A C-terminal" evidence="1">
    <location>
        <begin position="8"/>
        <end position="113"/>
    </location>
</feature>
<dbReference type="Proteomes" id="UP000268056">
    <property type="component" value="Unassembled WGS sequence"/>
</dbReference>
<organism evidence="2 3">
    <name type="scientific">Pseudomonas syringae pv. tagetis</name>
    <dbReference type="NCBI Taxonomy" id="129140"/>
    <lineage>
        <taxon>Bacteria</taxon>
        <taxon>Pseudomonadati</taxon>
        <taxon>Pseudomonadota</taxon>
        <taxon>Gammaproteobacteria</taxon>
        <taxon>Pseudomonadales</taxon>
        <taxon>Pseudomonadaceae</taxon>
        <taxon>Pseudomonas</taxon>
    </lineage>
</organism>
<evidence type="ECO:0000313" key="3">
    <source>
        <dbReference type="Proteomes" id="UP000268056"/>
    </source>
</evidence>
<comment type="caution">
    <text evidence="2">The sequence shown here is derived from an EMBL/GenBank/DDBJ whole genome shotgun (WGS) entry which is preliminary data.</text>
</comment>
<proteinExistence type="predicted"/>
<gene>
    <name evidence="2" type="ORF">ALQ32_00991</name>
</gene>
<dbReference type="Gene3D" id="3.30.1380.10">
    <property type="match status" value="1"/>
</dbReference>
<name>A0A3M3YXJ4_9PSED</name>
<dbReference type="SUPFAM" id="SSF55166">
    <property type="entry name" value="Hedgehog/DD-peptidase"/>
    <property type="match status" value="1"/>
</dbReference>
<dbReference type="Pfam" id="PF08291">
    <property type="entry name" value="Peptidase_M15_3"/>
    <property type="match status" value="1"/>
</dbReference>
<accession>A0A3M3YXJ4</accession>
<reference evidence="2 3" key="1">
    <citation type="submission" date="2018-08" db="EMBL/GenBank/DDBJ databases">
        <title>Recombination of ecologically and evolutionarily significant loci maintains genetic cohesion in the Pseudomonas syringae species complex.</title>
        <authorList>
            <person name="Dillon M."/>
            <person name="Thakur S."/>
            <person name="Almeida R.N.D."/>
            <person name="Weir B.S."/>
            <person name="Guttman D.S."/>
        </authorList>
    </citation>
    <scope>NUCLEOTIDE SEQUENCE [LARGE SCALE GENOMIC DNA]</scope>
    <source>
        <strain evidence="2 3">ICMP 4092</strain>
    </source>
</reference>
<protein>
    <submittedName>
        <fullName evidence="2">Peptidase M15A</fullName>
    </submittedName>
</protein>
<sequence>MNDSPWANFTYAELRCRCGRCASTGREMNPDFMGLVQQLRELFGQPMLLSSAYRCAHHPDEVRKATPGEHCDGTAVDVSCRGPEALRLLNLALSLGFTRIGINQKGSARFLHLGLAPSGGRLASPMIWSY</sequence>